<dbReference type="OrthoDB" id="1274115at2759"/>
<comment type="similarity">
    <text evidence="1 20">Belongs to the short-chain dehydrogenases/reductases (SDR) family.</text>
</comment>
<protein>
    <recommendedName>
        <fullName evidence="16">3-hydroxyacyl-CoA dehydrogenase type-2</fullName>
        <ecNumber evidence="3">1.1.1.53</ecNumber>
        <ecNumber evidence="4">1.1.1.62</ecNumber>
    </recommendedName>
    <alternativeName>
        <fullName evidence="18">3-hydroxyacyl-CoA dehydrogenase type II</fullName>
    </alternativeName>
    <alternativeName>
        <fullName evidence="19">Mitochondrial ribonuclease P protein 2</fullName>
    </alternativeName>
    <alternativeName>
        <fullName evidence="17">Type II HADH</fullName>
    </alternativeName>
</protein>
<dbReference type="Gene3D" id="3.40.50.720">
    <property type="entry name" value="NAD(P)-binding Rossmann-like Domain"/>
    <property type="match status" value="1"/>
</dbReference>
<evidence type="ECO:0000256" key="11">
    <source>
        <dbReference type="ARBA" id="ARBA00051637"/>
    </source>
</evidence>
<organism evidence="21 22">
    <name type="scientific">Stylophora pistillata</name>
    <name type="common">Smooth cauliflower coral</name>
    <dbReference type="NCBI Taxonomy" id="50429"/>
    <lineage>
        <taxon>Eukaryota</taxon>
        <taxon>Metazoa</taxon>
        <taxon>Cnidaria</taxon>
        <taxon>Anthozoa</taxon>
        <taxon>Hexacorallia</taxon>
        <taxon>Scleractinia</taxon>
        <taxon>Astrocoeniina</taxon>
        <taxon>Pocilloporidae</taxon>
        <taxon>Stylophora</taxon>
    </lineage>
</organism>
<dbReference type="EMBL" id="LSMT01000005">
    <property type="protein sequence ID" value="PFX34260.1"/>
    <property type="molecule type" value="Genomic_DNA"/>
</dbReference>
<evidence type="ECO:0000256" key="7">
    <source>
        <dbReference type="ARBA" id="ARBA00050365"/>
    </source>
</evidence>
<dbReference type="PANTHER" id="PTHR43658">
    <property type="entry name" value="SHORT-CHAIN DEHYDROGENASE/REDUCTASE"/>
    <property type="match status" value="1"/>
</dbReference>
<dbReference type="STRING" id="50429.A0A2B4SZG2"/>
<evidence type="ECO:0000256" key="3">
    <source>
        <dbReference type="ARBA" id="ARBA00024071"/>
    </source>
</evidence>
<evidence type="ECO:0000256" key="8">
    <source>
        <dbReference type="ARBA" id="ARBA00050435"/>
    </source>
</evidence>
<dbReference type="InterPro" id="IPR020904">
    <property type="entry name" value="Sc_DH/Rdtase_CS"/>
</dbReference>
<comment type="catalytic activity">
    <reaction evidence="14">
        <text>cortisone + NAD(+) = 17alpha-hydroxypregn-4-en-3,11,20-trione-21-al + NADH + H(+)</text>
        <dbReference type="Rhea" id="RHEA:42016"/>
        <dbReference type="ChEBI" id="CHEBI:15378"/>
        <dbReference type="ChEBI" id="CHEBI:16962"/>
        <dbReference type="ChEBI" id="CHEBI:57540"/>
        <dbReference type="ChEBI" id="CHEBI:57945"/>
        <dbReference type="ChEBI" id="CHEBI:78596"/>
    </reaction>
    <physiologicalReaction direction="left-to-right" evidence="14">
        <dbReference type="Rhea" id="RHEA:42017"/>
    </physiologicalReaction>
</comment>
<evidence type="ECO:0000256" key="18">
    <source>
        <dbReference type="ARBA" id="ARBA00082293"/>
    </source>
</evidence>
<dbReference type="InterPro" id="IPR002347">
    <property type="entry name" value="SDR_fam"/>
</dbReference>
<comment type="caution">
    <text evidence="21">The sequence shown here is derived from an EMBL/GenBank/DDBJ whole genome shotgun (WGS) entry which is preliminary data.</text>
</comment>
<dbReference type="PRINTS" id="PR00080">
    <property type="entry name" value="SDRFAMILY"/>
</dbReference>
<comment type="catalytic activity">
    <reaction evidence="5">
        <text>17beta-estradiol + NAD(+) = estrone + NADH + H(+)</text>
        <dbReference type="Rhea" id="RHEA:24612"/>
        <dbReference type="ChEBI" id="CHEBI:15378"/>
        <dbReference type="ChEBI" id="CHEBI:16469"/>
        <dbReference type="ChEBI" id="CHEBI:17263"/>
        <dbReference type="ChEBI" id="CHEBI:57540"/>
        <dbReference type="ChEBI" id="CHEBI:57945"/>
        <dbReference type="EC" id="1.1.1.62"/>
    </reaction>
    <physiologicalReaction direction="left-to-right" evidence="5">
        <dbReference type="Rhea" id="RHEA:24613"/>
    </physiologicalReaction>
</comment>
<dbReference type="InterPro" id="IPR036291">
    <property type="entry name" value="NAD(P)-bd_dom_sf"/>
</dbReference>
<comment type="catalytic activity">
    <reaction evidence="9">
        <text>cortisol + NAD(+) = 11beta,17alpha-dihydroxypregn-4-ene-3,20,21-trione + NADH + H(+)</text>
        <dbReference type="Rhea" id="RHEA:42012"/>
        <dbReference type="ChEBI" id="CHEBI:15378"/>
        <dbReference type="ChEBI" id="CHEBI:17650"/>
        <dbReference type="ChEBI" id="CHEBI:57540"/>
        <dbReference type="ChEBI" id="CHEBI:57945"/>
        <dbReference type="ChEBI" id="CHEBI:78595"/>
    </reaction>
    <physiologicalReaction direction="left-to-right" evidence="9">
        <dbReference type="Rhea" id="RHEA:42013"/>
    </physiologicalReaction>
</comment>
<dbReference type="AlphaFoldDB" id="A0A2B4SZG2"/>
<comment type="catalytic activity">
    <reaction evidence="7">
        <text>5alpha-androstane-3alpha,17beta-diol + NAD(+) = 17beta-hydroxy-5alpha-androstan-3-one + NADH + H(+)</text>
        <dbReference type="Rhea" id="RHEA:42004"/>
        <dbReference type="ChEBI" id="CHEBI:15378"/>
        <dbReference type="ChEBI" id="CHEBI:16330"/>
        <dbReference type="ChEBI" id="CHEBI:36713"/>
        <dbReference type="ChEBI" id="CHEBI:57540"/>
        <dbReference type="ChEBI" id="CHEBI:57945"/>
        <dbReference type="EC" id="1.1.1.53"/>
    </reaction>
    <physiologicalReaction direction="right-to-left" evidence="7">
        <dbReference type="Rhea" id="RHEA:42006"/>
    </physiologicalReaction>
</comment>
<evidence type="ECO:0000256" key="13">
    <source>
        <dbReference type="ARBA" id="ARBA00052095"/>
    </source>
</evidence>
<evidence type="ECO:0000256" key="5">
    <source>
        <dbReference type="ARBA" id="ARBA00049381"/>
    </source>
</evidence>
<dbReference type="GO" id="GO:0006631">
    <property type="term" value="P:fatty acid metabolic process"/>
    <property type="evidence" value="ECO:0007669"/>
    <property type="project" value="TreeGrafter"/>
</dbReference>
<keyword evidence="22" id="KW-1185">Reference proteome</keyword>
<accession>A0A2B4SZG2</accession>
<evidence type="ECO:0000256" key="4">
    <source>
        <dbReference type="ARBA" id="ARBA00024072"/>
    </source>
</evidence>
<sequence length="258" mass="27432">MATVLKGVACLVAGGANGLGRATAQKLVQQGCRVVIADLPLSEGDKVASDLGEKCIFVPTDVSSEIDVKQAIETVVDRFGPLRVAVNTAGIVKIAKTLSDGGEVHPLHTFEEILKINLTGTFNVTRLAAEQMATNEPDEGGERGVIINTSSIHAYDGQSGKVAYSATKGAINSMTLPMARDLGQHGIRVNAIAPGMFLTPMLTKSRPEPSEQQKMAQIVPFPKRIGDPTEFAQLVQTIIENKMMNGEVIRIDGGVRMP</sequence>
<evidence type="ECO:0000256" key="6">
    <source>
        <dbReference type="ARBA" id="ARBA00050141"/>
    </source>
</evidence>
<dbReference type="PROSITE" id="PS00061">
    <property type="entry name" value="ADH_SHORT"/>
    <property type="match status" value="1"/>
</dbReference>
<dbReference type="GO" id="GO:0005739">
    <property type="term" value="C:mitochondrion"/>
    <property type="evidence" value="ECO:0007669"/>
    <property type="project" value="TreeGrafter"/>
</dbReference>
<dbReference type="EC" id="1.1.1.53" evidence="3"/>
<evidence type="ECO:0000256" key="16">
    <source>
        <dbReference type="ARBA" id="ARBA00072938"/>
    </source>
</evidence>
<dbReference type="Proteomes" id="UP000225706">
    <property type="component" value="Unassembled WGS sequence"/>
</dbReference>
<comment type="catalytic activity">
    <reaction evidence="10">
        <text>(3S)-3-hydroxybutanoyl-CoA + NAD(+) = acetoacetyl-CoA + NADH + H(+)</text>
        <dbReference type="Rhea" id="RHEA:30799"/>
        <dbReference type="ChEBI" id="CHEBI:15378"/>
        <dbReference type="ChEBI" id="CHEBI:57286"/>
        <dbReference type="ChEBI" id="CHEBI:57316"/>
        <dbReference type="ChEBI" id="CHEBI:57540"/>
        <dbReference type="ChEBI" id="CHEBI:57945"/>
    </reaction>
    <physiologicalReaction direction="left-to-right" evidence="10">
        <dbReference type="Rhea" id="RHEA:30800"/>
    </physiologicalReaction>
    <physiologicalReaction direction="right-to-left" evidence="10">
        <dbReference type="Rhea" id="RHEA:30801"/>
    </physiologicalReaction>
</comment>
<dbReference type="GO" id="GO:0008209">
    <property type="term" value="P:androgen metabolic process"/>
    <property type="evidence" value="ECO:0007669"/>
    <property type="project" value="TreeGrafter"/>
</dbReference>
<dbReference type="GO" id="GO:0004303">
    <property type="term" value="F:estradiol 17-beta-dehydrogenase [NAD(P)+] activity"/>
    <property type="evidence" value="ECO:0007669"/>
    <property type="project" value="UniProtKB-EC"/>
</dbReference>
<dbReference type="GO" id="GO:0003857">
    <property type="term" value="F:(3S)-3-hydroxyacyl-CoA dehydrogenase (NAD+) activity"/>
    <property type="evidence" value="ECO:0007669"/>
    <property type="project" value="UniProtKB-EC"/>
</dbReference>
<comment type="catalytic activity">
    <reaction evidence="13">
        <text>5alpha-pregnan-20beta-ol-3-one + NAD(+) = 5alpha-pregnane-3,20-dione + NADH + H(+)</text>
        <dbReference type="Rhea" id="RHEA:42008"/>
        <dbReference type="ChEBI" id="CHEBI:15378"/>
        <dbReference type="ChEBI" id="CHEBI:28952"/>
        <dbReference type="ChEBI" id="CHEBI:57540"/>
        <dbReference type="ChEBI" id="CHEBI:57945"/>
        <dbReference type="ChEBI" id="CHEBI:78594"/>
    </reaction>
    <physiologicalReaction direction="left-to-right" evidence="13">
        <dbReference type="Rhea" id="RHEA:42009"/>
    </physiologicalReaction>
</comment>
<evidence type="ECO:0000256" key="12">
    <source>
        <dbReference type="ARBA" id="ARBA00051831"/>
    </source>
</evidence>
<evidence type="ECO:0000256" key="19">
    <source>
        <dbReference type="ARBA" id="ARBA00082399"/>
    </source>
</evidence>
<dbReference type="FunFam" id="3.40.50.720:FF:000215">
    <property type="entry name" value="3-hydroxyacyl-CoA dehydrogenase type-2"/>
    <property type="match status" value="1"/>
</dbReference>
<proteinExistence type="inferred from homology"/>
<dbReference type="Pfam" id="PF00106">
    <property type="entry name" value="adh_short"/>
    <property type="match status" value="1"/>
</dbReference>
<evidence type="ECO:0000256" key="9">
    <source>
        <dbReference type="ARBA" id="ARBA00050927"/>
    </source>
</evidence>
<evidence type="ECO:0000256" key="17">
    <source>
        <dbReference type="ARBA" id="ARBA00079624"/>
    </source>
</evidence>
<evidence type="ECO:0000256" key="14">
    <source>
        <dbReference type="ARBA" id="ARBA00052417"/>
    </source>
</evidence>
<comment type="catalytic activity">
    <reaction evidence="11">
        <text>3beta,7beta-dihydroxy-5beta-cholan-24-oate + NAD(+) = 3beta-hydroxy-7-oxo-5beta-cholan-24-oate + NADH + H(+)</text>
        <dbReference type="Rhea" id="RHEA:42024"/>
        <dbReference type="ChEBI" id="CHEBI:15378"/>
        <dbReference type="ChEBI" id="CHEBI:57540"/>
        <dbReference type="ChEBI" id="CHEBI:57945"/>
        <dbReference type="ChEBI" id="CHEBI:78602"/>
        <dbReference type="ChEBI" id="CHEBI:78603"/>
    </reaction>
    <physiologicalReaction direction="left-to-right" evidence="11">
        <dbReference type="Rhea" id="RHEA:42025"/>
    </physiologicalReaction>
</comment>
<evidence type="ECO:0000256" key="1">
    <source>
        <dbReference type="ARBA" id="ARBA00006484"/>
    </source>
</evidence>
<evidence type="ECO:0000313" key="21">
    <source>
        <dbReference type="EMBL" id="PFX34260.1"/>
    </source>
</evidence>
<dbReference type="EC" id="1.1.1.62" evidence="4"/>
<evidence type="ECO:0000256" key="20">
    <source>
        <dbReference type="RuleBase" id="RU000363"/>
    </source>
</evidence>
<comment type="catalytic activity">
    <reaction evidence="15">
        <text>11-dehydrocorticosterone + NAD(+) = pregn-4-ene-3,11,20,21-tetraone + NADH + H(+)</text>
        <dbReference type="Rhea" id="RHEA:42020"/>
        <dbReference type="ChEBI" id="CHEBI:15378"/>
        <dbReference type="ChEBI" id="CHEBI:57540"/>
        <dbReference type="ChEBI" id="CHEBI:57945"/>
        <dbReference type="ChEBI" id="CHEBI:78600"/>
        <dbReference type="ChEBI" id="CHEBI:78601"/>
    </reaction>
    <physiologicalReaction direction="left-to-right" evidence="15">
        <dbReference type="Rhea" id="RHEA:42021"/>
    </physiologicalReaction>
</comment>
<gene>
    <name evidence="21" type="primary">scu</name>
    <name evidence="21" type="ORF">AWC38_SpisGene828</name>
</gene>
<evidence type="ECO:0000256" key="2">
    <source>
        <dbReference type="ARBA" id="ARBA00023002"/>
    </source>
</evidence>
<dbReference type="GO" id="GO:0008210">
    <property type="term" value="P:estrogen metabolic process"/>
    <property type="evidence" value="ECO:0007669"/>
    <property type="project" value="TreeGrafter"/>
</dbReference>
<dbReference type="SUPFAM" id="SSF51735">
    <property type="entry name" value="NAD(P)-binding Rossmann-fold domains"/>
    <property type="match status" value="1"/>
</dbReference>
<reference evidence="22" key="1">
    <citation type="journal article" date="2017" name="bioRxiv">
        <title>Comparative analysis of the genomes of Stylophora pistillata and Acropora digitifera provides evidence for extensive differences between species of corals.</title>
        <authorList>
            <person name="Voolstra C.R."/>
            <person name="Li Y."/>
            <person name="Liew Y.J."/>
            <person name="Baumgarten S."/>
            <person name="Zoccola D."/>
            <person name="Flot J.-F."/>
            <person name="Tambutte S."/>
            <person name="Allemand D."/>
            <person name="Aranda M."/>
        </authorList>
    </citation>
    <scope>NUCLEOTIDE SEQUENCE [LARGE SCALE GENOMIC DNA]</scope>
</reference>
<keyword evidence="2" id="KW-0560">Oxidoreductase</keyword>
<evidence type="ECO:0000313" key="22">
    <source>
        <dbReference type="Proteomes" id="UP000225706"/>
    </source>
</evidence>
<comment type="catalytic activity">
    <reaction evidence="12">
        <text>ursodeoxycholate + NAD(+) = 7-oxolithocholate + NADH + H(+)</text>
        <dbReference type="Rhea" id="RHEA:42028"/>
        <dbReference type="ChEBI" id="CHEBI:15378"/>
        <dbReference type="ChEBI" id="CHEBI:57540"/>
        <dbReference type="ChEBI" id="CHEBI:57945"/>
        <dbReference type="ChEBI" id="CHEBI:78604"/>
        <dbReference type="ChEBI" id="CHEBI:78605"/>
    </reaction>
    <physiologicalReaction direction="left-to-right" evidence="12">
        <dbReference type="Rhea" id="RHEA:42029"/>
    </physiologicalReaction>
</comment>
<dbReference type="GO" id="GO:0047044">
    <property type="term" value="F:androstan-3-alpha,17-beta-diol dehydrogenase (NAD+) activity"/>
    <property type="evidence" value="ECO:0007669"/>
    <property type="project" value="UniProtKB-EC"/>
</dbReference>
<comment type="catalytic activity">
    <reaction evidence="8">
        <text>17beta-hydroxy-5alpha-androstan-3-one + NAD(+) = 5alpha-androstan-3,17-dione + NADH + H(+)</text>
        <dbReference type="Rhea" id="RHEA:41992"/>
        <dbReference type="ChEBI" id="CHEBI:15378"/>
        <dbReference type="ChEBI" id="CHEBI:15994"/>
        <dbReference type="ChEBI" id="CHEBI:16330"/>
        <dbReference type="ChEBI" id="CHEBI:57540"/>
        <dbReference type="ChEBI" id="CHEBI:57945"/>
    </reaction>
    <physiologicalReaction direction="left-to-right" evidence="8">
        <dbReference type="Rhea" id="RHEA:41993"/>
    </physiologicalReaction>
</comment>
<dbReference type="PANTHER" id="PTHR43658:SF8">
    <property type="entry name" value="17-BETA-HYDROXYSTEROID DEHYDROGENASE 14-RELATED"/>
    <property type="match status" value="1"/>
</dbReference>
<evidence type="ECO:0000256" key="15">
    <source>
        <dbReference type="ARBA" id="ARBA00052668"/>
    </source>
</evidence>
<evidence type="ECO:0000256" key="10">
    <source>
        <dbReference type="ARBA" id="ARBA00051004"/>
    </source>
</evidence>
<name>A0A2B4SZG2_STYPI</name>
<dbReference type="PRINTS" id="PR00081">
    <property type="entry name" value="GDHRDH"/>
</dbReference>
<comment type="catalytic activity">
    <reaction evidence="6">
        <text>a (3S)-3-hydroxyacyl-CoA + NAD(+) = a 3-oxoacyl-CoA + NADH + H(+)</text>
        <dbReference type="Rhea" id="RHEA:22432"/>
        <dbReference type="ChEBI" id="CHEBI:15378"/>
        <dbReference type="ChEBI" id="CHEBI:57318"/>
        <dbReference type="ChEBI" id="CHEBI:57540"/>
        <dbReference type="ChEBI" id="CHEBI:57945"/>
        <dbReference type="ChEBI" id="CHEBI:90726"/>
        <dbReference type="EC" id="1.1.1.35"/>
    </reaction>
    <physiologicalReaction direction="left-to-right" evidence="6">
        <dbReference type="Rhea" id="RHEA:22433"/>
    </physiologicalReaction>
    <physiologicalReaction direction="right-to-left" evidence="6">
        <dbReference type="Rhea" id="RHEA:22434"/>
    </physiologicalReaction>
</comment>